<dbReference type="RefSeq" id="WP_123691428.1">
    <property type="nucleotide sequence ID" value="NZ_AP019700.1"/>
</dbReference>
<evidence type="ECO:0000256" key="2">
    <source>
        <dbReference type="ARBA" id="ARBA00022801"/>
    </source>
</evidence>
<feature type="domain" description="Nudix hydrolase" evidence="3">
    <location>
        <begin position="42"/>
        <end position="131"/>
    </location>
</feature>
<dbReference type="GO" id="GO:0016787">
    <property type="term" value="F:hydrolase activity"/>
    <property type="evidence" value="ECO:0007669"/>
    <property type="project" value="UniProtKB-KW"/>
</dbReference>
<dbReference type="PROSITE" id="PS00893">
    <property type="entry name" value="NUDIX_BOX"/>
    <property type="match status" value="1"/>
</dbReference>
<keyword evidence="2" id="KW-0378">Hydrolase</keyword>
<name>A0A3N1L005_9PROT</name>
<evidence type="ECO:0000313" key="4">
    <source>
        <dbReference type="EMBL" id="ROP83928.1"/>
    </source>
</evidence>
<dbReference type="OrthoDB" id="7376250at2"/>
<accession>A0A3N1L005</accession>
<dbReference type="Pfam" id="PF00293">
    <property type="entry name" value="NUDIX"/>
    <property type="match status" value="1"/>
</dbReference>
<dbReference type="Gene3D" id="3.90.79.10">
    <property type="entry name" value="Nucleoside Triphosphate Pyrophosphohydrolase"/>
    <property type="match status" value="1"/>
</dbReference>
<evidence type="ECO:0000259" key="3">
    <source>
        <dbReference type="Pfam" id="PF00293"/>
    </source>
</evidence>
<gene>
    <name evidence="4" type="ORF">EDC65_3269</name>
</gene>
<proteinExistence type="predicted"/>
<dbReference type="InterPro" id="IPR015797">
    <property type="entry name" value="NUDIX_hydrolase-like_dom_sf"/>
</dbReference>
<dbReference type="SUPFAM" id="SSF55811">
    <property type="entry name" value="Nudix"/>
    <property type="match status" value="1"/>
</dbReference>
<sequence length="150" mass="16764">MTAVPKSSVIRIKALGLHWRGPRLLGFEVYDHEGRLKGVRPLGGSIAFGESAKDAVIREFKEEIDVEVSVLAGPTVLENVFVHEGQRCHEILFIFDLAFPPGAFEAQERIQFQEDDGTSMVAAWYDPRELDIDGSPELYPKGLKTRLLGR</sequence>
<dbReference type="InterPro" id="IPR020084">
    <property type="entry name" value="NUDIX_hydrolase_CS"/>
</dbReference>
<comment type="cofactor">
    <cofactor evidence="1">
        <name>Mg(2+)</name>
        <dbReference type="ChEBI" id="CHEBI:18420"/>
    </cofactor>
</comment>
<protein>
    <submittedName>
        <fullName evidence="4">NUDIX domain-containing protein</fullName>
    </submittedName>
</protein>
<dbReference type="CDD" id="cd04688">
    <property type="entry name" value="NUDIX_Hydrolase"/>
    <property type="match status" value="1"/>
</dbReference>
<dbReference type="Proteomes" id="UP000278222">
    <property type="component" value="Unassembled WGS sequence"/>
</dbReference>
<evidence type="ECO:0000313" key="5">
    <source>
        <dbReference type="Proteomes" id="UP000278222"/>
    </source>
</evidence>
<organism evidence="4 5">
    <name type="scientific">Stella humosa</name>
    <dbReference type="NCBI Taxonomy" id="94"/>
    <lineage>
        <taxon>Bacteria</taxon>
        <taxon>Pseudomonadati</taxon>
        <taxon>Pseudomonadota</taxon>
        <taxon>Alphaproteobacteria</taxon>
        <taxon>Rhodospirillales</taxon>
        <taxon>Stellaceae</taxon>
        <taxon>Stella</taxon>
    </lineage>
</organism>
<dbReference type="AlphaFoldDB" id="A0A3N1L005"/>
<reference evidence="4 5" key="1">
    <citation type="submission" date="2018-11" db="EMBL/GenBank/DDBJ databases">
        <title>Genomic Encyclopedia of Type Strains, Phase IV (KMG-IV): sequencing the most valuable type-strain genomes for metagenomic binning, comparative biology and taxonomic classification.</title>
        <authorList>
            <person name="Goeker M."/>
        </authorList>
    </citation>
    <scope>NUCLEOTIDE SEQUENCE [LARGE SCALE GENOMIC DNA]</scope>
    <source>
        <strain evidence="4 5">DSM 5900</strain>
    </source>
</reference>
<comment type="caution">
    <text evidence="4">The sequence shown here is derived from an EMBL/GenBank/DDBJ whole genome shotgun (WGS) entry which is preliminary data.</text>
</comment>
<keyword evidence="5" id="KW-1185">Reference proteome</keyword>
<dbReference type="EMBL" id="RJKX01000015">
    <property type="protein sequence ID" value="ROP83928.1"/>
    <property type="molecule type" value="Genomic_DNA"/>
</dbReference>
<dbReference type="InterPro" id="IPR000086">
    <property type="entry name" value="NUDIX_hydrolase_dom"/>
</dbReference>
<evidence type="ECO:0000256" key="1">
    <source>
        <dbReference type="ARBA" id="ARBA00001946"/>
    </source>
</evidence>